<evidence type="ECO:0000313" key="2">
    <source>
        <dbReference type="Proteomes" id="UP001597301"/>
    </source>
</evidence>
<protein>
    <submittedName>
        <fullName evidence="1">Uncharacterized protein</fullName>
    </submittedName>
</protein>
<proteinExistence type="predicted"/>
<gene>
    <name evidence="1" type="ORF">ACFSCZ_09750</name>
</gene>
<name>A0ABW4KH31_9BACI</name>
<sequence>MWIAVIPVGIAIRTMGVVIAEYTPVFKYLGWPFIPILTALHVPKQPLPLQPFDHRMCGYVFAGDDRQWIESEMTRFVIGCVSVTRLFYLSEVGGLLLGSKIPVNMKDLLA</sequence>
<organism evidence="1 2">
    <name type="scientific">Siminovitchia sediminis</name>
    <dbReference type="NCBI Taxonomy" id="1274353"/>
    <lineage>
        <taxon>Bacteria</taxon>
        <taxon>Bacillati</taxon>
        <taxon>Bacillota</taxon>
        <taxon>Bacilli</taxon>
        <taxon>Bacillales</taxon>
        <taxon>Bacillaceae</taxon>
        <taxon>Siminovitchia</taxon>
    </lineage>
</organism>
<dbReference type="RefSeq" id="WP_380773739.1">
    <property type="nucleotide sequence ID" value="NZ_JBHUEO010000025.1"/>
</dbReference>
<keyword evidence="2" id="KW-1185">Reference proteome</keyword>
<accession>A0ABW4KH31</accession>
<dbReference type="EMBL" id="JBHUEO010000025">
    <property type="protein sequence ID" value="MFD1707014.1"/>
    <property type="molecule type" value="Genomic_DNA"/>
</dbReference>
<comment type="caution">
    <text evidence="1">The sequence shown here is derived from an EMBL/GenBank/DDBJ whole genome shotgun (WGS) entry which is preliminary data.</text>
</comment>
<dbReference type="Proteomes" id="UP001597301">
    <property type="component" value="Unassembled WGS sequence"/>
</dbReference>
<reference evidence="2" key="1">
    <citation type="journal article" date="2019" name="Int. J. Syst. Evol. Microbiol.">
        <title>The Global Catalogue of Microorganisms (GCM) 10K type strain sequencing project: providing services to taxonomists for standard genome sequencing and annotation.</title>
        <authorList>
            <consortium name="The Broad Institute Genomics Platform"/>
            <consortium name="The Broad Institute Genome Sequencing Center for Infectious Disease"/>
            <person name="Wu L."/>
            <person name="Ma J."/>
        </authorList>
    </citation>
    <scope>NUCLEOTIDE SEQUENCE [LARGE SCALE GENOMIC DNA]</scope>
    <source>
        <strain evidence="2">CGMCC 1.12295</strain>
    </source>
</reference>
<evidence type="ECO:0000313" key="1">
    <source>
        <dbReference type="EMBL" id="MFD1707014.1"/>
    </source>
</evidence>